<protein>
    <submittedName>
        <fullName evidence="1">Uncharacterized protein</fullName>
    </submittedName>
</protein>
<accession>A0A8J5V932</accession>
<organism evidence="1 2">
    <name type="scientific">Zizania palustris</name>
    <name type="common">Northern wild rice</name>
    <dbReference type="NCBI Taxonomy" id="103762"/>
    <lineage>
        <taxon>Eukaryota</taxon>
        <taxon>Viridiplantae</taxon>
        <taxon>Streptophyta</taxon>
        <taxon>Embryophyta</taxon>
        <taxon>Tracheophyta</taxon>
        <taxon>Spermatophyta</taxon>
        <taxon>Magnoliopsida</taxon>
        <taxon>Liliopsida</taxon>
        <taxon>Poales</taxon>
        <taxon>Poaceae</taxon>
        <taxon>BOP clade</taxon>
        <taxon>Oryzoideae</taxon>
        <taxon>Oryzeae</taxon>
        <taxon>Zizaniinae</taxon>
        <taxon>Zizania</taxon>
    </lineage>
</organism>
<reference evidence="1" key="1">
    <citation type="journal article" date="2021" name="bioRxiv">
        <title>Whole Genome Assembly and Annotation of Northern Wild Rice, Zizania palustris L., Supports a Whole Genome Duplication in the Zizania Genus.</title>
        <authorList>
            <person name="Haas M."/>
            <person name="Kono T."/>
            <person name="Macchietto M."/>
            <person name="Millas R."/>
            <person name="McGilp L."/>
            <person name="Shao M."/>
            <person name="Duquette J."/>
            <person name="Hirsch C.N."/>
            <person name="Kimball J."/>
        </authorList>
    </citation>
    <scope>NUCLEOTIDE SEQUENCE</scope>
    <source>
        <tissue evidence="1">Fresh leaf tissue</tissue>
    </source>
</reference>
<name>A0A8J5V932_ZIZPA</name>
<comment type="caution">
    <text evidence="1">The sequence shown here is derived from an EMBL/GenBank/DDBJ whole genome shotgun (WGS) entry which is preliminary data.</text>
</comment>
<reference evidence="1" key="2">
    <citation type="submission" date="2021-02" db="EMBL/GenBank/DDBJ databases">
        <authorList>
            <person name="Kimball J.A."/>
            <person name="Haas M.W."/>
            <person name="Macchietto M."/>
            <person name="Kono T."/>
            <person name="Duquette J."/>
            <person name="Shao M."/>
        </authorList>
    </citation>
    <scope>NUCLEOTIDE SEQUENCE</scope>
    <source>
        <tissue evidence="1">Fresh leaf tissue</tissue>
    </source>
</reference>
<evidence type="ECO:0000313" key="2">
    <source>
        <dbReference type="Proteomes" id="UP000729402"/>
    </source>
</evidence>
<evidence type="ECO:0000313" key="1">
    <source>
        <dbReference type="EMBL" id="KAG8051136.1"/>
    </source>
</evidence>
<proteinExistence type="predicted"/>
<dbReference type="EMBL" id="JAAALK010000289">
    <property type="protein sequence ID" value="KAG8051136.1"/>
    <property type="molecule type" value="Genomic_DNA"/>
</dbReference>
<dbReference type="Proteomes" id="UP000729402">
    <property type="component" value="Unassembled WGS sequence"/>
</dbReference>
<dbReference type="AlphaFoldDB" id="A0A8J5V932"/>
<gene>
    <name evidence="1" type="ORF">GUJ93_ZPchr0009g130</name>
</gene>
<keyword evidence="2" id="KW-1185">Reference proteome</keyword>
<sequence>MCCCFCVDKGKHVAAADDRTACFLMPNTKRHISCRFGNLRAAWLRYLVPAGYSVHVKTRNKAVIAPRASSPDAWLAEMLLHACDDAPYAGEEKFPA</sequence>